<reference evidence="2" key="1">
    <citation type="journal article" date="2019" name="Int. J. Syst. Evol. Microbiol.">
        <title>The Global Catalogue of Microorganisms (GCM) 10K type strain sequencing project: providing services to taxonomists for standard genome sequencing and annotation.</title>
        <authorList>
            <consortium name="The Broad Institute Genomics Platform"/>
            <consortium name="The Broad Institute Genome Sequencing Center for Infectious Disease"/>
            <person name="Wu L."/>
            <person name="Ma J."/>
        </authorList>
    </citation>
    <scope>NUCLEOTIDE SEQUENCE [LARGE SCALE GENOMIC DNA]</scope>
    <source>
        <strain evidence="2">KCTC 32255</strain>
    </source>
</reference>
<dbReference type="Proteomes" id="UP001596337">
    <property type="component" value="Unassembled WGS sequence"/>
</dbReference>
<proteinExistence type="predicted"/>
<gene>
    <name evidence="1" type="ORF">ACFQGD_06265</name>
</gene>
<evidence type="ECO:0000313" key="1">
    <source>
        <dbReference type="EMBL" id="MFC6866747.1"/>
    </source>
</evidence>
<accession>A0ABW2BWV1</accession>
<sequence>MSAATPRTPNYASGTSNVPLLGDIVDVHVVDEFPMTVTGKVRKVDMREQAVDILAAAR</sequence>
<keyword evidence="2" id="KW-1185">Reference proteome</keyword>
<organism evidence="1 2">
    <name type="scientific">Haloechinothrix salitolerans</name>
    <dbReference type="NCBI Taxonomy" id="926830"/>
    <lineage>
        <taxon>Bacteria</taxon>
        <taxon>Bacillati</taxon>
        <taxon>Actinomycetota</taxon>
        <taxon>Actinomycetes</taxon>
        <taxon>Pseudonocardiales</taxon>
        <taxon>Pseudonocardiaceae</taxon>
        <taxon>Haloechinothrix</taxon>
    </lineage>
</organism>
<protein>
    <submittedName>
        <fullName evidence="1">Uncharacterized protein</fullName>
    </submittedName>
</protein>
<dbReference type="RefSeq" id="WP_345399539.1">
    <property type="nucleotide sequence ID" value="NZ_BAABLA010000090.1"/>
</dbReference>
<dbReference type="EMBL" id="JBHSXX010000001">
    <property type="protein sequence ID" value="MFC6866747.1"/>
    <property type="molecule type" value="Genomic_DNA"/>
</dbReference>
<name>A0ABW2BWV1_9PSEU</name>
<comment type="caution">
    <text evidence="1">The sequence shown here is derived from an EMBL/GenBank/DDBJ whole genome shotgun (WGS) entry which is preliminary data.</text>
</comment>
<evidence type="ECO:0000313" key="2">
    <source>
        <dbReference type="Proteomes" id="UP001596337"/>
    </source>
</evidence>